<evidence type="ECO:0000259" key="4">
    <source>
        <dbReference type="PROSITE" id="PS50949"/>
    </source>
</evidence>
<dbReference type="SMART" id="SM00345">
    <property type="entry name" value="HTH_GNTR"/>
    <property type="match status" value="1"/>
</dbReference>
<dbReference type="CDD" id="cd07377">
    <property type="entry name" value="WHTH_GntR"/>
    <property type="match status" value="1"/>
</dbReference>
<dbReference type="PRINTS" id="PR00035">
    <property type="entry name" value="HTHGNTR"/>
</dbReference>
<proteinExistence type="predicted"/>
<dbReference type="InterPro" id="IPR036388">
    <property type="entry name" value="WH-like_DNA-bd_sf"/>
</dbReference>
<dbReference type="SUPFAM" id="SSF46785">
    <property type="entry name" value="Winged helix' DNA-binding domain"/>
    <property type="match status" value="1"/>
</dbReference>
<dbReference type="InterPro" id="IPR036390">
    <property type="entry name" value="WH_DNA-bd_sf"/>
</dbReference>
<dbReference type="EMBL" id="CP035037">
    <property type="protein sequence ID" value="QAB19004.1"/>
    <property type="molecule type" value="Genomic_DNA"/>
</dbReference>
<accession>A0ABX5QIU8</accession>
<evidence type="ECO:0000256" key="1">
    <source>
        <dbReference type="ARBA" id="ARBA00023015"/>
    </source>
</evidence>
<sequence>MTTFQPGSALQRGPSLAEQAYDAIQDLIVSGTITPETILSENDLARQLSVSRSPLREAIRRLQDEGMLNESGPRGFSVPPITSEFVTQIYQVRRALEAEAAFLARDIPPAAIARVRALMEKVRSELATDAPHHSFSEADFAFHDLYIERCGNPMLIHLIERLHGPLARVRVFADPLHEHLRASIDEHMVALDAMEAGSPELLRDAVVQHIDGIAARLLRHINFGTGADA</sequence>
<dbReference type="Gene3D" id="1.10.10.10">
    <property type="entry name" value="Winged helix-like DNA-binding domain superfamily/Winged helix DNA-binding domain"/>
    <property type="match status" value="1"/>
</dbReference>
<keyword evidence="3" id="KW-0804">Transcription</keyword>
<protein>
    <submittedName>
        <fullName evidence="5">GntR family transcriptional regulator</fullName>
    </submittedName>
</protein>
<evidence type="ECO:0000256" key="2">
    <source>
        <dbReference type="ARBA" id="ARBA00023125"/>
    </source>
</evidence>
<dbReference type="PROSITE" id="PS50949">
    <property type="entry name" value="HTH_GNTR"/>
    <property type="match status" value="1"/>
</dbReference>
<dbReference type="Pfam" id="PF07729">
    <property type="entry name" value="FCD"/>
    <property type="match status" value="1"/>
</dbReference>
<dbReference type="SUPFAM" id="SSF48008">
    <property type="entry name" value="GntR ligand-binding domain-like"/>
    <property type="match status" value="1"/>
</dbReference>
<dbReference type="SMART" id="SM00895">
    <property type="entry name" value="FCD"/>
    <property type="match status" value="1"/>
</dbReference>
<dbReference type="PANTHER" id="PTHR43537:SF5">
    <property type="entry name" value="UXU OPERON TRANSCRIPTIONAL REGULATOR"/>
    <property type="match status" value="1"/>
</dbReference>
<gene>
    <name evidence="5" type="ORF">Leucomu_14725</name>
</gene>
<evidence type="ECO:0000313" key="6">
    <source>
        <dbReference type="Proteomes" id="UP000285768"/>
    </source>
</evidence>
<keyword evidence="1" id="KW-0805">Transcription regulation</keyword>
<dbReference type="PANTHER" id="PTHR43537">
    <property type="entry name" value="TRANSCRIPTIONAL REGULATOR, GNTR FAMILY"/>
    <property type="match status" value="1"/>
</dbReference>
<dbReference type="Pfam" id="PF00392">
    <property type="entry name" value="GntR"/>
    <property type="match status" value="1"/>
</dbReference>
<dbReference type="InterPro" id="IPR011711">
    <property type="entry name" value="GntR_C"/>
</dbReference>
<organism evidence="5 6">
    <name type="scientific">Leucobacter muris</name>
    <dbReference type="NCBI Taxonomy" id="1935379"/>
    <lineage>
        <taxon>Bacteria</taxon>
        <taxon>Bacillati</taxon>
        <taxon>Actinomycetota</taxon>
        <taxon>Actinomycetes</taxon>
        <taxon>Micrococcales</taxon>
        <taxon>Microbacteriaceae</taxon>
        <taxon>Leucobacter</taxon>
    </lineage>
</organism>
<feature type="domain" description="HTH gntR-type" evidence="4">
    <location>
        <begin position="14"/>
        <end position="81"/>
    </location>
</feature>
<dbReference type="RefSeq" id="WP_017884041.1">
    <property type="nucleotide sequence ID" value="NZ_CP035037.1"/>
</dbReference>
<dbReference type="Gene3D" id="1.20.120.530">
    <property type="entry name" value="GntR ligand-binding domain-like"/>
    <property type="match status" value="1"/>
</dbReference>
<keyword evidence="2" id="KW-0238">DNA-binding</keyword>
<dbReference type="Proteomes" id="UP000285768">
    <property type="component" value="Chromosome"/>
</dbReference>
<dbReference type="InterPro" id="IPR008920">
    <property type="entry name" value="TF_FadR/GntR_C"/>
</dbReference>
<evidence type="ECO:0000256" key="3">
    <source>
        <dbReference type="ARBA" id="ARBA00023163"/>
    </source>
</evidence>
<reference evidence="5 6" key="1">
    <citation type="submission" date="2019-01" db="EMBL/GenBank/DDBJ databases">
        <title>Leucobacter muris sp. nov. isolated from the nose of a laboratory mouse.</title>
        <authorList>
            <person name="Benga L."/>
            <person name="Sproeer C."/>
            <person name="Schumann P."/>
            <person name="Verbarg S."/>
            <person name="Bunk B."/>
            <person name="Engelhardt E."/>
            <person name="Benten P.M."/>
            <person name="Sager M."/>
        </authorList>
    </citation>
    <scope>NUCLEOTIDE SEQUENCE [LARGE SCALE GENOMIC DNA]</scope>
    <source>
        <strain evidence="5 6">DSM 101948</strain>
    </source>
</reference>
<dbReference type="InterPro" id="IPR000524">
    <property type="entry name" value="Tscrpt_reg_HTH_GntR"/>
</dbReference>
<name>A0ABX5QIU8_9MICO</name>
<evidence type="ECO:0000313" key="5">
    <source>
        <dbReference type="EMBL" id="QAB19004.1"/>
    </source>
</evidence>
<keyword evidence="6" id="KW-1185">Reference proteome</keyword>